<keyword evidence="8" id="KW-1185">Reference proteome</keyword>
<accession>A0A6A6VI32</accession>
<dbReference type="EMBL" id="MU006564">
    <property type="protein sequence ID" value="KAF2750282.1"/>
    <property type="molecule type" value="Genomic_DNA"/>
</dbReference>
<sequence length="824" mass="94113">MSRPARYEFKTRPVARSEATVAGDKWRFSVLTDGLLRYEWAEDGKFEDRASTFAINRELAVPDTLWFYDHEHSIEIVTNRFHVVYDKKWPSDRGFSVSLKGPGAKRWTYGQLGSLSNLGGTRRTLDTIDGRAEIGPGVLSRDGIAVVDDTNSMLFEKDGWIGTRREGIRIDMYLFVYGRDYRAAMRAFHAISGSQPLLPRFALGNWWSRYHRYSADEYLSLMNRFDKEEVPISVATVDMDWHLVDIDPKYGSGWTGYTWNLSLFPDPLGFMKELHDRKHKVTLNVHPADGIRAHEKQYPAVAKYMGIDPATEQPVHFDCTDKKFMDAYFDIVHHEHEKDGVDFWWIDWQQGDRSRLPGVDPLWVLNHFHFLDNGRNQKRPLILSRFGGPGSQRYQIGFSGDTQMTWKSLEFQPEFTATSSNIGYGWWSHDIGGHYAGYKDDELTTRWVQLGCFSPILRLHSSANIFNTKEPWAFNKEACEIMKDTLRFRQRLIPYLYTMNARSASDDEPLVQPMYWDYPDREEAYGVRNQFRFGSELIVAPITSPRDPSTHHGVVKAWLPPKRYVDIFTGVVYDGDREMKLHRTLDRFPVLAAEGAIVPLDGSWRPANDVPNPTSIEILLVVGADGAFNLIEDNGSGTHVDDGDFRMIEDDGVESGNENVRFSYTPIIYKQSTGVLTIGPTSPTDPSIPESRTYTVRLVSYTPRSSQIRCVTTAHKTKKAKIQSWTTRIVENGTLVDLGAVSNDQTVILELEPGPQLDVLDPTKMVWTLLKDANMEYDRKVDIWNVVTAGQAVETRVSRLRNMGLRVELVDAIVELLLADGRYD</sequence>
<feature type="domain" description="Glycosyl hydrolase family 31 C-terminal" evidence="6">
    <location>
        <begin position="508"/>
        <end position="598"/>
    </location>
</feature>
<keyword evidence="4 7" id="KW-0378">Hydrolase</keyword>
<reference evidence="7" key="1">
    <citation type="journal article" date="2020" name="Stud. Mycol.">
        <title>101 Dothideomycetes genomes: a test case for predicting lifestyles and emergence of pathogens.</title>
        <authorList>
            <person name="Haridas S."/>
            <person name="Albert R."/>
            <person name="Binder M."/>
            <person name="Bloem J."/>
            <person name="Labutti K."/>
            <person name="Salamov A."/>
            <person name="Andreopoulos B."/>
            <person name="Baker S."/>
            <person name="Barry K."/>
            <person name="Bills G."/>
            <person name="Bluhm B."/>
            <person name="Cannon C."/>
            <person name="Castanera R."/>
            <person name="Culley D."/>
            <person name="Daum C."/>
            <person name="Ezra D."/>
            <person name="Gonzalez J."/>
            <person name="Henrissat B."/>
            <person name="Kuo A."/>
            <person name="Liang C."/>
            <person name="Lipzen A."/>
            <person name="Lutzoni F."/>
            <person name="Magnuson J."/>
            <person name="Mondo S."/>
            <person name="Nolan M."/>
            <person name="Ohm R."/>
            <person name="Pangilinan J."/>
            <person name="Park H.-J."/>
            <person name="Ramirez L."/>
            <person name="Alfaro M."/>
            <person name="Sun H."/>
            <person name="Tritt A."/>
            <person name="Yoshinaga Y."/>
            <person name="Zwiers L.-H."/>
            <person name="Turgeon B."/>
            <person name="Goodwin S."/>
            <person name="Spatafora J."/>
            <person name="Crous P."/>
            <person name="Grigoriev I."/>
        </authorList>
    </citation>
    <scope>NUCLEOTIDE SEQUENCE</scope>
    <source>
        <strain evidence="7">CBS 119925</strain>
    </source>
</reference>
<dbReference type="Gene3D" id="3.20.20.80">
    <property type="entry name" value="Glycosidases"/>
    <property type="match status" value="1"/>
</dbReference>
<evidence type="ECO:0000256" key="1">
    <source>
        <dbReference type="ARBA" id="ARBA00001657"/>
    </source>
</evidence>
<dbReference type="PANTHER" id="PTHR22762">
    <property type="entry name" value="ALPHA-GLUCOSIDASE"/>
    <property type="match status" value="1"/>
</dbReference>
<keyword evidence="4" id="KW-0326">Glycosidase</keyword>
<dbReference type="GO" id="GO:0005975">
    <property type="term" value="P:carbohydrate metabolic process"/>
    <property type="evidence" value="ECO:0007669"/>
    <property type="project" value="InterPro"/>
</dbReference>
<evidence type="ECO:0000259" key="6">
    <source>
        <dbReference type="Pfam" id="PF21365"/>
    </source>
</evidence>
<dbReference type="GO" id="GO:0004558">
    <property type="term" value="F:alpha-1,4-glucosidase activity"/>
    <property type="evidence" value="ECO:0007669"/>
    <property type="project" value="UniProtKB-EC"/>
</dbReference>
<dbReference type="OrthoDB" id="1334205at2759"/>
<dbReference type="Proteomes" id="UP000799440">
    <property type="component" value="Unassembled WGS sequence"/>
</dbReference>
<dbReference type="Pfam" id="PF01055">
    <property type="entry name" value="Glyco_hydro_31_2nd"/>
    <property type="match status" value="1"/>
</dbReference>
<dbReference type="PANTHER" id="PTHR22762:SF89">
    <property type="entry name" value="ALPHA-XYLOSIDASE"/>
    <property type="match status" value="1"/>
</dbReference>
<dbReference type="InterPro" id="IPR000322">
    <property type="entry name" value="Glyco_hydro_31_TIM"/>
</dbReference>
<dbReference type="AlphaFoldDB" id="A0A6A6VI32"/>
<name>A0A6A6VI32_9PLEO</name>
<dbReference type="InterPro" id="IPR017853">
    <property type="entry name" value="GH"/>
</dbReference>
<dbReference type="InterPro" id="IPR013780">
    <property type="entry name" value="Glyco_hydro_b"/>
</dbReference>
<dbReference type="GO" id="GO:0006491">
    <property type="term" value="P:N-glycan processing"/>
    <property type="evidence" value="ECO:0007669"/>
    <property type="project" value="TreeGrafter"/>
</dbReference>
<protein>
    <recommendedName>
        <fullName evidence="3">alpha-glucosidase</fullName>
        <ecNumber evidence="3">3.2.1.20</ecNumber>
    </recommendedName>
</protein>
<comment type="catalytic activity">
    <reaction evidence="1">
        <text>Hydrolysis of terminal, non-reducing (1-&gt;4)-linked alpha-D-glucose residues with release of alpha-D-glucose.</text>
        <dbReference type="EC" id="3.2.1.20"/>
    </reaction>
</comment>
<dbReference type="SUPFAM" id="SSF51011">
    <property type="entry name" value="Glycosyl hydrolase domain"/>
    <property type="match status" value="1"/>
</dbReference>
<gene>
    <name evidence="7" type="ORF">M011DRAFT_465055</name>
</gene>
<evidence type="ECO:0000313" key="8">
    <source>
        <dbReference type="Proteomes" id="UP000799440"/>
    </source>
</evidence>
<dbReference type="Gene3D" id="2.60.40.1180">
    <property type="entry name" value="Golgi alpha-mannosidase II"/>
    <property type="match status" value="2"/>
</dbReference>
<organism evidence="7 8">
    <name type="scientific">Sporormia fimetaria CBS 119925</name>
    <dbReference type="NCBI Taxonomy" id="1340428"/>
    <lineage>
        <taxon>Eukaryota</taxon>
        <taxon>Fungi</taxon>
        <taxon>Dikarya</taxon>
        <taxon>Ascomycota</taxon>
        <taxon>Pezizomycotina</taxon>
        <taxon>Dothideomycetes</taxon>
        <taxon>Pleosporomycetidae</taxon>
        <taxon>Pleosporales</taxon>
        <taxon>Sporormiaceae</taxon>
        <taxon>Sporormia</taxon>
    </lineage>
</organism>
<dbReference type="EC" id="3.2.1.20" evidence="3"/>
<dbReference type="CDD" id="cd06595">
    <property type="entry name" value="GH31_u1"/>
    <property type="match status" value="1"/>
</dbReference>
<dbReference type="Pfam" id="PF21365">
    <property type="entry name" value="Glyco_hydro_31_3rd"/>
    <property type="match status" value="1"/>
</dbReference>
<proteinExistence type="inferred from homology"/>
<dbReference type="SUPFAM" id="SSF51445">
    <property type="entry name" value="(Trans)glycosidases"/>
    <property type="match status" value="1"/>
</dbReference>
<feature type="domain" description="Glycoside hydrolase family 31 TIM barrel" evidence="5">
    <location>
        <begin position="196"/>
        <end position="499"/>
    </location>
</feature>
<evidence type="ECO:0000259" key="5">
    <source>
        <dbReference type="Pfam" id="PF01055"/>
    </source>
</evidence>
<dbReference type="InterPro" id="IPR048395">
    <property type="entry name" value="Glyco_hydro_31_C"/>
</dbReference>
<evidence type="ECO:0000256" key="3">
    <source>
        <dbReference type="ARBA" id="ARBA00012741"/>
    </source>
</evidence>
<comment type="similarity">
    <text evidence="2 4">Belongs to the glycosyl hydrolase 31 family.</text>
</comment>
<evidence type="ECO:0000313" key="7">
    <source>
        <dbReference type="EMBL" id="KAF2750282.1"/>
    </source>
</evidence>
<evidence type="ECO:0000256" key="2">
    <source>
        <dbReference type="ARBA" id="ARBA00007806"/>
    </source>
</evidence>
<evidence type="ECO:0000256" key="4">
    <source>
        <dbReference type="RuleBase" id="RU361185"/>
    </source>
</evidence>